<sequence>MNFLRQLKAKDEIDDAIKSVKQRVLVLRFGKDDEIGCMQTDDIMLRTEELLSEMATIYTINVKDVPACSSYYDITHIPSTVFYFNEKQIKINSGMPDNTKVVGPFQTKQDFIDLVEVIYRGASRGKCVIKSPIDRRRMSYYDKLHKGY</sequence>
<name>A0AAV4P3Z8_CAEEX</name>
<protein>
    <submittedName>
        <fullName evidence="2">Thioredoxin-like protein 4B</fullName>
    </submittedName>
</protein>
<comment type="similarity">
    <text evidence="1">Belongs to the DIM1 family.</text>
</comment>
<dbReference type="Proteomes" id="UP001054945">
    <property type="component" value="Unassembled WGS sequence"/>
</dbReference>
<dbReference type="Gene3D" id="3.40.30.10">
    <property type="entry name" value="Glutaredoxin"/>
    <property type="match status" value="1"/>
</dbReference>
<evidence type="ECO:0000313" key="3">
    <source>
        <dbReference type="Proteomes" id="UP001054945"/>
    </source>
</evidence>
<dbReference type="InterPro" id="IPR036249">
    <property type="entry name" value="Thioredoxin-like_sf"/>
</dbReference>
<gene>
    <name evidence="2" type="primary">Txnl4b</name>
    <name evidence="2" type="ORF">CEXT_610741</name>
</gene>
<dbReference type="InterPro" id="IPR004123">
    <property type="entry name" value="Dim1"/>
</dbReference>
<reference evidence="2 3" key="1">
    <citation type="submission" date="2021-06" db="EMBL/GenBank/DDBJ databases">
        <title>Caerostris extrusa draft genome.</title>
        <authorList>
            <person name="Kono N."/>
            <person name="Arakawa K."/>
        </authorList>
    </citation>
    <scope>NUCLEOTIDE SEQUENCE [LARGE SCALE GENOMIC DNA]</scope>
</reference>
<dbReference type="PANTHER" id="PTHR12052">
    <property type="entry name" value="THIOREDOXIN-LIKE PROTEN 4A, 4B"/>
    <property type="match status" value="1"/>
</dbReference>
<dbReference type="Pfam" id="PF02966">
    <property type="entry name" value="DIM1"/>
    <property type="match status" value="1"/>
</dbReference>
<organism evidence="2 3">
    <name type="scientific">Caerostris extrusa</name>
    <name type="common">Bark spider</name>
    <name type="synonym">Caerostris bankana</name>
    <dbReference type="NCBI Taxonomy" id="172846"/>
    <lineage>
        <taxon>Eukaryota</taxon>
        <taxon>Metazoa</taxon>
        <taxon>Ecdysozoa</taxon>
        <taxon>Arthropoda</taxon>
        <taxon>Chelicerata</taxon>
        <taxon>Arachnida</taxon>
        <taxon>Araneae</taxon>
        <taxon>Araneomorphae</taxon>
        <taxon>Entelegynae</taxon>
        <taxon>Araneoidea</taxon>
        <taxon>Araneidae</taxon>
        <taxon>Caerostris</taxon>
    </lineage>
</organism>
<dbReference type="SUPFAM" id="SSF52833">
    <property type="entry name" value="Thioredoxin-like"/>
    <property type="match status" value="1"/>
</dbReference>
<dbReference type="SMART" id="SM01410">
    <property type="entry name" value="DIM1"/>
    <property type="match status" value="1"/>
</dbReference>
<dbReference type="AlphaFoldDB" id="A0AAV4P3Z8"/>
<dbReference type="EMBL" id="BPLR01004018">
    <property type="protein sequence ID" value="GIX91369.1"/>
    <property type="molecule type" value="Genomic_DNA"/>
</dbReference>
<dbReference type="GO" id="GO:0046540">
    <property type="term" value="C:U4/U6 x U5 tri-snRNP complex"/>
    <property type="evidence" value="ECO:0007669"/>
    <property type="project" value="InterPro"/>
</dbReference>
<accession>A0AAV4P3Z8</accession>
<dbReference type="PANTHER" id="PTHR12052:SF4">
    <property type="entry name" value="THIOREDOXIN-LIKE PROTEIN 4B"/>
    <property type="match status" value="1"/>
</dbReference>
<keyword evidence="3" id="KW-1185">Reference proteome</keyword>
<proteinExistence type="inferred from homology"/>
<evidence type="ECO:0000256" key="1">
    <source>
        <dbReference type="ARBA" id="ARBA00008241"/>
    </source>
</evidence>
<evidence type="ECO:0000313" key="2">
    <source>
        <dbReference type="EMBL" id="GIX91369.1"/>
    </source>
</evidence>
<comment type="caution">
    <text evidence="2">The sequence shown here is derived from an EMBL/GenBank/DDBJ whole genome shotgun (WGS) entry which is preliminary data.</text>
</comment>
<dbReference type="GO" id="GO:0000398">
    <property type="term" value="P:mRNA splicing, via spliceosome"/>
    <property type="evidence" value="ECO:0007669"/>
    <property type="project" value="InterPro"/>
</dbReference>
<dbReference type="GO" id="GO:0005681">
    <property type="term" value="C:spliceosomal complex"/>
    <property type="evidence" value="ECO:0007669"/>
    <property type="project" value="TreeGrafter"/>
</dbReference>
<dbReference type="GO" id="GO:0005682">
    <property type="term" value="C:U5 snRNP"/>
    <property type="evidence" value="ECO:0007669"/>
    <property type="project" value="TreeGrafter"/>
</dbReference>